<dbReference type="AlphaFoldDB" id="A0A429ZIW1"/>
<dbReference type="SMART" id="SM00028">
    <property type="entry name" value="TPR"/>
    <property type="match status" value="3"/>
</dbReference>
<proteinExistence type="predicted"/>
<reference evidence="5 6" key="1">
    <citation type="submission" date="2017-05" db="EMBL/GenBank/DDBJ databases">
        <title>Vagococcus spp. assemblies.</title>
        <authorList>
            <person name="Gulvik C.A."/>
        </authorList>
    </citation>
    <scope>NUCLEOTIDE SEQUENCE [LARGE SCALE GENOMIC DNA]</scope>
    <source>
        <strain evidence="5 6">SS1994</strain>
    </source>
</reference>
<dbReference type="InterPro" id="IPR027417">
    <property type="entry name" value="P-loop_NTPase"/>
</dbReference>
<organism evidence="5 6">
    <name type="scientific">Vagococcus bubulae</name>
    <dbReference type="NCBI Taxonomy" id="1977868"/>
    <lineage>
        <taxon>Bacteria</taxon>
        <taxon>Bacillati</taxon>
        <taxon>Bacillota</taxon>
        <taxon>Bacilli</taxon>
        <taxon>Lactobacillales</taxon>
        <taxon>Enterococcaceae</taxon>
        <taxon>Vagococcus</taxon>
    </lineage>
</organism>
<evidence type="ECO:0000313" key="5">
    <source>
        <dbReference type="EMBL" id="RST93619.1"/>
    </source>
</evidence>
<dbReference type="Gene3D" id="1.10.10.10">
    <property type="entry name" value="Winged helix-like DNA-binding domain superfamily/Winged helix DNA-binding domain"/>
    <property type="match status" value="1"/>
</dbReference>
<evidence type="ECO:0000256" key="3">
    <source>
        <dbReference type="PROSITE-ProRule" id="PRU00339"/>
    </source>
</evidence>
<dbReference type="InterPro" id="IPR036388">
    <property type="entry name" value="WH-like_DNA-bd_sf"/>
</dbReference>
<dbReference type="RefSeq" id="WP_125957793.1">
    <property type="nucleotide sequence ID" value="NZ_NGJT01000011.1"/>
</dbReference>
<dbReference type="PANTHER" id="PTHR16305:SF28">
    <property type="entry name" value="GUANYLATE CYCLASE DOMAIN-CONTAINING PROTEIN"/>
    <property type="match status" value="1"/>
</dbReference>
<dbReference type="OrthoDB" id="190810at2"/>
<dbReference type="EMBL" id="NGJT01000011">
    <property type="protein sequence ID" value="RST93619.1"/>
    <property type="molecule type" value="Genomic_DNA"/>
</dbReference>
<dbReference type="InterPro" id="IPR041664">
    <property type="entry name" value="AAA_16"/>
</dbReference>
<dbReference type="GO" id="GO:0005737">
    <property type="term" value="C:cytoplasm"/>
    <property type="evidence" value="ECO:0007669"/>
    <property type="project" value="TreeGrafter"/>
</dbReference>
<sequence>MGDYLNCRLFGTPEVSLNGEIVLFSFSKINAMLYYLLINKTVSRDELSGLLWPDKSDKNAKKNLRNAIYQANKSLGMELIISPNKSLLMLNDSINLTSDVEQFTQDSETYYYLYKGEFLKGFYLKECEGFDFWVVRMKSFYEKKFVETVHRRIKKDIAEGINEHVEETIEQLMFIDEFNEINYQYLMTFYQQQGRDNKVVDVYHKLSNLLKSELGVTPNKQTKEIYDASLEKIVSENTTKNQRFSSLFYGRSGELQQLSVNFAAFKRHHPYQSVVVRGEAGIGKSALINRAIDSVEDDFKVIETQCYQAEEKHLLRPWKKIIDQLSEMIEEQELIDPILWQKVIRKVFPNFTQPFLDVISHSDTEPYKEKMLSDLMIEAINKLSEQQQLVFLFDDIQWMDESSLDLLTTVMLHCHTNTMFLMSARSVERYPLDKFINTLKQSGKLAVINLEPFSYEETDGFIRKKLPDVDVTTTIVDNVYQHTEGNLFFLIEYVSLLKSNTNLNTMTVKMKDALRNRFLYLSEEEQELVSIISYFYDYALIDSLVFLTDKSSYDIVAMIERLVSKNILVEKVVRDKIATSFTHVKLREFVYMTQSLAKKRVLHHRIAEFLESQLKPGGNDILQYDTIAYHYKHGKDELKGLKYRLKYFEGYLGFYHELFPVEGQYGVDPFSFNKEWATEQFEKINQRLSQLSQEDKQTDLYNLLQLQYLYLEGRFLIKYGEYDRGVSNIQSVLHRAKELNEQAYLLNGYKQMIYYYIQINEPKEMIYYIELALDLSIRENNHQSIGILLRLKGLYHMMSGNNTVAEKLLQESINTFMLTDEISKKYSVSIAAAYNYLGEIRMNSGEYKEAVEMFEKAISLCQSNKALSSLTIFYINEGVALFALENYDEAEIYFLKAEEIFSSLNFYWKRAKLDAYLSILYAQKNHVQKAQFYLTQGEKHAKRMGNCRDIGMIEYAKYINYHQYHHDELEGVLSIEEICDYLNVYQDAYEINQLKSDSCY</sequence>
<feature type="domain" description="Bacterial transcriptional activator" evidence="4">
    <location>
        <begin position="98"/>
        <end position="230"/>
    </location>
</feature>
<dbReference type="SUPFAM" id="SSF48452">
    <property type="entry name" value="TPR-like"/>
    <property type="match status" value="3"/>
</dbReference>
<dbReference type="InterPro" id="IPR019734">
    <property type="entry name" value="TPR_rpt"/>
</dbReference>
<dbReference type="InterPro" id="IPR005158">
    <property type="entry name" value="BTAD"/>
</dbReference>
<dbReference type="InterPro" id="IPR011990">
    <property type="entry name" value="TPR-like_helical_dom_sf"/>
</dbReference>
<dbReference type="Proteomes" id="UP000288490">
    <property type="component" value="Unassembled WGS sequence"/>
</dbReference>
<protein>
    <recommendedName>
        <fullName evidence="4">Bacterial transcriptional activator domain-containing protein</fullName>
    </recommendedName>
</protein>
<dbReference type="Gene3D" id="1.25.40.10">
    <property type="entry name" value="Tetratricopeptide repeat domain"/>
    <property type="match status" value="2"/>
</dbReference>
<keyword evidence="1" id="KW-0547">Nucleotide-binding</keyword>
<name>A0A429ZIW1_9ENTE</name>
<dbReference type="SMART" id="SM01043">
    <property type="entry name" value="BTAD"/>
    <property type="match status" value="1"/>
</dbReference>
<dbReference type="Pfam" id="PF13424">
    <property type="entry name" value="TPR_12"/>
    <property type="match status" value="1"/>
</dbReference>
<evidence type="ECO:0000259" key="4">
    <source>
        <dbReference type="SMART" id="SM01043"/>
    </source>
</evidence>
<dbReference type="PROSITE" id="PS50005">
    <property type="entry name" value="TPR"/>
    <property type="match status" value="1"/>
</dbReference>
<evidence type="ECO:0000256" key="1">
    <source>
        <dbReference type="ARBA" id="ARBA00022741"/>
    </source>
</evidence>
<dbReference type="GO" id="GO:0005524">
    <property type="term" value="F:ATP binding"/>
    <property type="evidence" value="ECO:0007669"/>
    <property type="project" value="UniProtKB-KW"/>
</dbReference>
<comment type="caution">
    <text evidence="5">The sequence shown here is derived from an EMBL/GenBank/DDBJ whole genome shotgun (WGS) entry which is preliminary data.</text>
</comment>
<accession>A0A429ZIW1</accession>
<dbReference type="PANTHER" id="PTHR16305">
    <property type="entry name" value="TESTICULAR SOLUBLE ADENYLYL CYCLASE"/>
    <property type="match status" value="1"/>
</dbReference>
<gene>
    <name evidence="5" type="ORF">CBF36_07280</name>
</gene>
<feature type="repeat" description="TPR" evidence="3">
    <location>
        <begin position="831"/>
        <end position="864"/>
    </location>
</feature>
<keyword evidence="3" id="KW-0802">TPR repeat</keyword>
<keyword evidence="6" id="KW-1185">Reference proteome</keyword>
<dbReference type="Pfam" id="PF13191">
    <property type="entry name" value="AAA_16"/>
    <property type="match status" value="1"/>
</dbReference>
<keyword evidence="2" id="KW-0067">ATP-binding</keyword>
<dbReference type="Pfam" id="PF03704">
    <property type="entry name" value="BTAD"/>
    <property type="match status" value="1"/>
</dbReference>
<dbReference type="PROSITE" id="PS50293">
    <property type="entry name" value="TPR_REGION"/>
    <property type="match status" value="1"/>
</dbReference>
<dbReference type="GO" id="GO:0004016">
    <property type="term" value="F:adenylate cyclase activity"/>
    <property type="evidence" value="ECO:0007669"/>
    <property type="project" value="TreeGrafter"/>
</dbReference>
<dbReference type="SUPFAM" id="SSF52540">
    <property type="entry name" value="P-loop containing nucleoside triphosphate hydrolases"/>
    <property type="match status" value="1"/>
</dbReference>
<evidence type="ECO:0000313" key="6">
    <source>
        <dbReference type="Proteomes" id="UP000288490"/>
    </source>
</evidence>
<evidence type="ECO:0000256" key="2">
    <source>
        <dbReference type="ARBA" id="ARBA00022840"/>
    </source>
</evidence>
<dbReference type="Gene3D" id="3.40.50.300">
    <property type="entry name" value="P-loop containing nucleotide triphosphate hydrolases"/>
    <property type="match status" value="1"/>
</dbReference>